<dbReference type="PANTHER" id="PTHR37292">
    <property type="entry name" value="VNG6097C"/>
    <property type="match status" value="1"/>
</dbReference>
<feature type="domain" description="GmrSD restriction endonucleases N-terminal" evidence="1">
    <location>
        <begin position="7"/>
        <end position="215"/>
    </location>
</feature>
<dbReference type="PANTHER" id="PTHR37292:SF2">
    <property type="entry name" value="DUF262 DOMAIN-CONTAINING PROTEIN"/>
    <property type="match status" value="1"/>
</dbReference>
<dbReference type="Pfam" id="PF03235">
    <property type="entry name" value="GmrSD_N"/>
    <property type="match status" value="1"/>
</dbReference>
<evidence type="ECO:0000259" key="1">
    <source>
        <dbReference type="Pfam" id="PF03235"/>
    </source>
</evidence>
<proteinExistence type="predicted"/>
<protein>
    <recommendedName>
        <fullName evidence="1">GmrSD restriction endonucleases N-terminal domain-containing protein</fullName>
    </recommendedName>
</protein>
<reference evidence="2 3" key="1">
    <citation type="submission" date="2011-08" db="EMBL/GenBank/DDBJ databases">
        <authorList>
            <person name="Weinstock G."/>
            <person name="Sodergren E."/>
            <person name="Clifton S."/>
            <person name="Fulton L."/>
            <person name="Fulton B."/>
            <person name="Courtney L."/>
            <person name="Fronick C."/>
            <person name="Harrison M."/>
            <person name="Strong C."/>
            <person name="Farmer C."/>
            <person name="Delahaunty K."/>
            <person name="Markovic C."/>
            <person name="Hall O."/>
            <person name="Minx P."/>
            <person name="Tomlinson C."/>
            <person name="Mitreva M."/>
            <person name="Hou S."/>
            <person name="Chen J."/>
            <person name="Wollam A."/>
            <person name="Pepin K.H."/>
            <person name="Johnson M."/>
            <person name="Bhonagiri V."/>
            <person name="Zhang X."/>
            <person name="Suruliraj S."/>
            <person name="Warren W."/>
            <person name="Chinwalla A."/>
            <person name="Mardis E.R."/>
            <person name="Wilson R.K."/>
        </authorList>
    </citation>
    <scope>NUCLEOTIDE SEQUENCE [LARGE SCALE GENOMIC DNA]</scope>
    <source>
        <strain evidence="2 3">ATCC 29863</strain>
    </source>
</reference>
<organism evidence="2 3">
    <name type="scientific">Flavonifractor plautii ATCC 29863</name>
    <dbReference type="NCBI Taxonomy" id="411475"/>
    <lineage>
        <taxon>Bacteria</taxon>
        <taxon>Bacillati</taxon>
        <taxon>Bacillota</taxon>
        <taxon>Clostridia</taxon>
        <taxon>Eubacteriales</taxon>
        <taxon>Oscillospiraceae</taxon>
        <taxon>Flavonifractor</taxon>
    </lineage>
</organism>
<name>G9YUK4_FLAPL</name>
<dbReference type="Proteomes" id="UP000004459">
    <property type="component" value="Unassembled WGS sequence"/>
</dbReference>
<feature type="non-terminal residue" evidence="2">
    <location>
        <position position="486"/>
    </location>
</feature>
<accession>G9YUK4</accession>
<dbReference type="InterPro" id="IPR004919">
    <property type="entry name" value="GmrSD_N"/>
</dbReference>
<dbReference type="EMBL" id="AGCK01000258">
    <property type="protein sequence ID" value="EHM42267.1"/>
    <property type="molecule type" value="Genomic_DNA"/>
</dbReference>
<evidence type="ECO:0000313" key="2">
    <source>
        <dbReference type="EMBL" id="EHM42267.1"/>
    </source>
</evidence>
<evidence type="ECO:0000313" key="3">
    <source>
        <dbReference type="Proteomes" id="UP000004459"/>
    </source>
</evidence>
<dbReference type="HOGENOM" id="CLU_021082_2_1_9"/>
<gene>
    <name evidence="2" type="ORF">HMPREF0372_03218</name>
</gene>
<sequence>MLENLSIRKIIDKISSGEIRIPSFQRGFVWEPDSIAFFMDSLYKGYPIGAVLLWRTREQLVNERSLGRFILPEPTKDYPIDYVLDGQQRLTSIFSVFQTELQPENDPNWRDIYYLIGSGKSAQEIQFVPLSEEEVDLSKHFPISTLFDSVKYRKATESLNDELKEEIDKLQEVFKEVNVPVQMMETDNKSIVAIVFERINRAGIPLDSFQLLTAWSWSTDFDLQERLDELSAELSGYGFSGIAEDQDLLMKCFTGYILNSTSPSAIMDLTGEQVRDHFEEIRNGLKSSIDFLQQELNLYSLFYVPYPAMLVSLVKFFGSAKTNGQLYTDKQRRQLIKWFWRSCFSRRYSSGVNSAHQSDLAAMTKLRADENFDISSFKCEITPAFFVDNQFNVNTVNTKTFIAMLASNSPRSFISGANVDLTVTLKQSSTKEFHHIFPDKYLQRLGKNRKEIYPLVNFCFLNNADNQKIKDKAPSEVVSRNFRKMV</sequence>
<comment type="caution">
    <text evidence="2">The sequence shown here is derived from an EMBL/GenBank/DDBJ whole genome shotgun (WGS) entry which is preliminary data.</text>
</comment>
<dbReference type="AlphaFoldDB" id="G9YUK4"/>